<dbReference type="PANTHER" id="PTHR46796">
    <property type="entry name" value="HTH-TYPE TRANSCRIPTIONAL ACTIVATOR RHAS-RELATED"/>
    <property type="match status" value="1"/>
</dbReference>
<dbReference type="EMBL" id="JAHXZI010000009">
    <property type="protein sequence ID" value="MBW6435705.1"/>
    <property type="molecule type" value="Genomic_DNA"/>
</dbReference>
<dbReference type="InterPro" id="IPR018060">
    <property type="entry name" value="HTH_AraC"/>
</dbReference>
<evidence type="ECO:0000259" key="4">
    <source>
        <dbReference type="PROSITE" id="PS01124"/>
    </source>
</evidence>
<dbReference type="PROSITE" id="PS01124">
    <property type="entry name" value="HTH_ARAC_FAMILY_2"/>
    <property type="match status" value="1"/>
</dbReference>
<sequence>MDPVPATLAIDPVPARLAASPVPAGRTVGPAPAPAGKIVGSAVIGLLPGAVRTAGTNGDLLQIRLEPTVAAVLLGPCTELTGMVAALHDVWGHDAEARLRAVTSWEDRFATAADILGRRLHSGRTVDREVTHAWRRIRTSHGRIRVDDLAGEVGWSRQRLWSRFRSQLGVVPKRAARLARFDLAAHLLAAGHPIADVAARAGYADQSHLHRDAGEFTGLTPAAVAAAPWLAIDDVTWPAPG</sequence>
<keyword evidence="2" id="KW-0238">DNA-binding</keyword>
<dbReference type="SMART" id="SM00342">
    <property type="entry name" value="HTH_ARAC"/>
    <property type="match status" value="1"/>
</dbReference>
<evidence type="ECO:0000256" key="3">
    <source>
        <dbReference type="ARBA" id="ARBA00023163"/>
    </source>
</evidence>
<comment type="caution">
    <text evidence="5">The sequence shown here is derived from an EMBL/GenBank/DDBJ whole genome shotgun (WGS) entry which is preliminary data.</text>
</comment>
<dbReference type="InterPro" id="IPR009057">
    <property type="entry name" value="Homeodomain-like_sf"/>
</dbReference>
<evidence type="ECO:0000256" key="1">
    <source>
        <dbReference type="ARBA" id="ARBA00023015"/>
    </source>
</evidence>
<dbReference type="Gene3D" id="1.10.10.60">
    <property type="entry name" value="Homeodomain-like"/>
    <property type="match status" value="1"/>
</dbReference>
<reference evidence="5 6" key="1">
    <citation type="journal article" date="2013" name="Antonie Van Leeuwenhoek">
        <title>Actinoplanes hulinensis sp. nov., a novel actinomycete isolated from soybean root (Glycine max (L.) Merr).</title>
        <authorList>
            <person name="Shen Y."/>
            <person name="Liu C."/>
            <person name="Wang X."/>
            <person name="Zhao J."/>
            <person name="Jia F."/>
            <person name="Zhang Y."/>
            <person name="Wang L."/>
            <person name="Yang D."/>
            <person name="Xiang W."/>
        </authorList>
    </citation>
    <scope>NUCLEOTIDE SEQUENCE [LARGE SCALE GENOMIC DNA]</scope>
    <source>
        <strain evidence="5 6">NEAU-M9</strain>
    </source>
</reference>
<feature type="domain" description="HTH araC/xylS-type" evidence="4">
    <location>
        <begin position="127"/>
        <end position="227"/>
    </location>
</feature>
<dbReference type="PANTHER" id="PTHR46796:SF15">
    <property type="entry name" value="BLL1074 PROTEIN"/>
    <property type="match status" value="1"/>
</dbReference>
<dbReference type="Pfam" id="PF12833">
    <property type="entry name" value="HTH_18"/>
    <property type="match status" value="1"/>
</dbReference>
<keyword evidence="3" id="KW-0804">Transcription</keyword>
<dbReference type="Proteomes" id="UP001519863">
    <property type="component" value="Unassembled WGS sequence"/>
</dbReference>
<dbReference type="SUPFAM" id="SSF46689">
    <property type="entry name" value="Homeodomain-like"/>
    <property type="match status" value="1"/>
</dbReference>
<keyword evidence="6" id="KW-1185">Reference proteome</keyword>
<evidence type="ECO:0000313" key="6">
    <source>
        <dbReference type="Proteomes" id="UP001519863"/>
    </source>
</evidence>
<name>A0ABS7B3X2_9ACTN</name>
<organism evidence="5 6">
    <name type="scientific">Actinoplanes hulinensis</name>
    <dbReference type="NCBI Taxonomy" id="1144547"/>
    <lineage>
        <taxon>Bacteria</taxon>
        <taxon>Bacillati</taxon>
        <taxon>Actinomycetota</taxon>
        <taxon>Actinomycetes</taxon>
        <taxon>Micromonosporales</taxon>
        <taxon>Micromonosporaceae</taxon>
        <taxon>Actinoplanes</taxon>
    </lineage>
</organism>
<evidence type="ECO:0000256" key="2">
    <source>
        <dbReference type="ARBA" id="ARBA00023125"/>
    </source>
</evidence>
<dbReference type="InterPro" id="IPR050204">
    <property type="entry name" value="AraC_XylS_family_regulators"/>
</dbReference>
<protein>
    <submittedName>
        <fullName evidence="5">Helix-turn-helix transcriptional regulator</fullName>
    </submittedName>
</protein>
<keyword evidence="1" id="KW-0805">Transcription regulation</keyword>
<proteinExistence type="predicted"/>
<accession>A0ABS7B3X2</accession>
<evidence type="ECO:0000313" key="5">
    <source>
        <dbReference type="EMBL" id="MBW6435705.1"/>
    </source>
</evidence>
<gene>
    <name evidence="5" type="ORF">KZ829_18345</name>
</gene>